<keyword evidence="8" id="KW-1185">Reference proteome</keyword>
<keyword evidence="2 5" id="KW-0863">Zinc-finger</keyword>
<evidence type="ECO:0000256" key="4">
    <source>
        <dbReference type="ARBA" id="ARBA00024209"/>
    </source>
</evidence>
<keyword evidence="3" id="KW-0862">Zinc</keyword>
<organism evidence="7 8">
    <name type="scientific">Coccomyxa subellipsoidea</name>
    <dbReference type="NCBI Taxonomy" id="248742"/>
    <lineage>
        <taxon>Eukaryota</taxon>
        <taxon>Viridiplantae</taxon>
        <taxon>Chlorophyta</taxon>
        <taxon>core chlorophytes</taxon>
        <taxon>Trebouxiophyceae</taxon>
        <taxon>Trebouxiophyceae incertae sedis</taxon>
        <taxon>Coccomyxaceae</taxon>
        <taxon>Coccomyxa</taxon>
    </lineage>
</organism>
<dbReference type="PROSITE" id="PS50089">
    <property type="entry name" value="ZF_RING_2"/>
    <property type="match status" value="1"/>
</dbReference>
<gene>
    <name evidence="7" type="ORF">WJX75_000927</name>
</gene>
<dbReference type="PANTHER" id="PTHR14155:SF627">
    <property type="entry name" value="OS06G0192800 PROTEIN"/>
    <property type="match status" value="1"/>
</dbReference>
<dbReference type="InterPro" id="IPR053238">
    <property type="entry name" value="RING-H2_zinc_finger"/>
</dbReference>
<evidence type="ECO:0000259" key="6">
    <source>
        <dbReference type="PROSITE" id="PS50089"/>
    </source>
</evidence>
<comment type="similarity">
    <text evidence="4">Belongs to the RING-type zinc finger family. ATL subfamily.</text>
</comment>
<dbReference type="InterPro" id="IPR001841">
    <property type="entry name" value="Znf_RING"/>
</dbReference>
<evidence type="ECO:0000313" key="8">
    <source>
        <dbReference type="Proteomes" id="UP001491310"/>
    </source>
</evidence>
<comment type="caution">
    <text evidence="7">The sequence shown here is derived from an EMBL/GenBank/DDBJ whole genome shotgun (WGS) entry which is preliminary data.</text>
</comment>
<proteinExistence type="inferred from homology"/>
<dbReference type="Pfam" id="PF13639">
    <property type="entry name" value="zf-RING_2"/>
    <property type="match status" value="1"/>
</dbReference>
<dbReference type="InterPro" id="IPR013083">
    <property type="entry name" value="Znf_RING/FYVE/PHD"/>
</dbReference>
<keyword evidence="1" id="KW-0479">Metal-binding</keyword>
<evidence type="ECO:0000256" key="3">
    <source>
        <dbReference type="ARBA" id="ARBA00022833"/>
    </source>
</evidence>
<reference evidence="7 8" key="1">
    <citation type="journal article" date="2024" name="Nat. Commun.">
        <title>Phylogenomics reveals the evolutionary origins of lichenization in chlorophyte algae.</title>
        <authorList>
            <person name="Puginier C."/>
            <person name="Libourel C."/>
            <person name="Otte J."/>
            <person name="Skaloud P."/>
            <person name="Haon M."/>
            <person name="Grisel S."/>
            <person name="Petersen M."/>
            <person name="Berrin J.G."/>
            <person name="Delaux P.M."/>
            <person name="Dal Grande F."/>
            <person name="Keller J."/>
        </authorList>
    </citation>
    <scope>NUCLEOTIDE SEQUENCE [LARGE SCALE GENOMIC DNA]</scope>
    <source>
        <strain evidence="7 8">SAG 216-7</strain>
    </source>
</reference>
<feature type="domain" description="RING-type" evidence="6">
    <location>
        <begin position="398"/>
        <end position="440"/>
    </location>
</feature>
<protein>
    <recommendedName>
        <fullName evidence="6">RING-type domain-containing protein</fullName>
    </recommendedName>
</protein>
<dbReference type="PANTHER" id="PTHR14155">
    <property type="entry name" value="RING FINGER DOMAIN-CONTAINING"/>
    <property type="match status" value="1"/>
</dbReference>
<accession>A0ABR2YPA7</accession>
<evidence type="ECO:0000256" key="2">
    <source>
        <dbReference type="ARBA" id="ARBA00022771"/>
    </source>
</evidence>
<name>A0ABR2YPA7_9CHLO</name>
<dbReference type="EMBL" id="JALJOT010000007">
    <property type="protein sequence ID" value="KAK9908647.1"/>
    <property type="molecule type" value="Genomic_DNA"/>
</dbReference>
<dbReference type="CDD" id="cd16461">
    <property type="entry name" value="RING-H2_EL5-like"/>
    <property type="match status" value="1"/>
</dbReference>
<dbReference type="Proteomes" id="UP001491310">
    <property type="component" value="Unassembled WGS sequence"/>
</dbReference>
<evidence type="ECO:0000256" key="5">
    <source>
        <dbReference type="PROSITE-ProRule" id="PRU00175"/>
    </source>
</evidence>
<evidence type="ECO:0000256" key="1">
    <source>
        <dbReference type="ARBA" id="ARBA00022723"/>
    </source>
</evidence>
<dbReference type="SMART" id="SM00184">
    <property type="entry name" value="RING"/>
    <property type="match status" value="1"/>
</dbReference>
<dbReference type="SUPFAM" id="SSF57850">
    <property type="entry name" value="RING/U-box"/>
    <property type="match status" value="1"/>
</dbReference>
<evidence type="ECO:0000313" key="7">
    <source>
        <dbReference type="EMBL" id="KAK9908647.1"/>
    </source>
</evidence>
<sequence length="462" mass="50984">MQLSPGDDCNGTSFLHVEVWDLRQLLSPQEGLDTGSSRADPLLGIAQNSVPNATFISSGTWDVRPAQAVFDTKGYELMRPYMHVQSPYRGAISNGSWYVSLQNLDFWTSGLLDFQIKATCSQQPQCPAPFLNTQDGLPRVCSGLTRSAGDPVLFLKPQLEGFQAGGVPAVQDYQDFADISSFQDRVDMHHTVLTNVQAGTYYVAVYNNDAYFKETAQFRIQAQAQLVGEPPGDLNTIILKMPRPMKGFLQPGQWHYYEMTLDPTESSWMGGLMVDFENDGGHSVLLMKVGSLPTLTDADFTFRSKELVKGEQLFLVKSQNLQPAVYFIAVFNENYYLHQRYSHLTAPQAPVQSSPAAAASPGIDSAIVQTFPTYLYKAPAVPDVEQGDISHQRHEEACSVCLGEYEVDERVKRLPPCGHEFHEACIDLWLTNHVTCPMCRCSLLPPQANAAEADSAPSAPSG</sequence>
<dbReference type="Gene3D" id="3.30.40.10">
    <property type="entry name" value="Zinc/RING finger domain, C3HC4 (zinc finger)"/>
    <property type="match status" value="1"/>
</dbReference>